<evidence type="ECO:0000313" key="6">
    <source>
        <dbReference type="Proteomes" id="UP000305654"/>
    </source>
</evidence>
<dbReference type="GO" id="GO:0005886">
    <property type="term" value="C:plasma membrane"/>
    <property type="evidence" value="ECO:0007669"/>
    <property type="project" value="TreeGrafter"/>
</dbReference>
<sequence length="388" mass="39797">MQTNAKGRAAIVPLLAGVTFLVFGTNLQGVLVPILGHERGSSMIAIGLFSAAWSTGFVVACVSVGWLLNLYGHVRAFTLLAMISASCGLLLALAPDDVAWILLRLVIGFCYGGLAAIVEGWLIQQAGSGFAFASYMIANLLASLGGTLSLDVIDPTRWTALALGAVTVAASSLPIVLGRLPQPPREPAFRPMLGTLFRASPVGATGCVLTGLITGGIGGLGPVFGMMSGLDMQGDTLMLAANSIGGALAYLPVTLLASRLDRRLLLALVAGVGIVLCLAIVLGAPRLGTPQIIVVLGAFGFVQYPLYGLCVGIANADQPDRPSPQIATEVLLLFGLGTIAGPMIAGQVMRAGPQHLFSFVGLALLLIVGIVALDRSRRPTATPGLAPG</sequence>
<keyword evidence="6" id="KW-1185">Reference proteome</keyword>
<feature type="transmembrane region" description="Helical" evidence="4">
    <location>
        <begin position="160"/>
        <end position="180"/>
    </location>
</feature>
<accession>A0A5R9J745</accession>
<feature type="transmembrane region" description="Helical" evidence="4">
    <location>
        <begin position="236"/>
        <end position="257"/>
    </location>
</feature>
<keyword evidence="3 4" id="KW-0472">Membrane</keyword>
<dbReference type="Proteomes" id="UP000305654">
    <property type="component" value="Unassembled WGS sequence"/>
</dbReference>
<evidence type="ECO:0000256" key="2">
    <source>
        <dbReference type="ARBA" id="ARBA00022989"/>
    </source>
</evidence>
<feature type="transmembrane region" description="Helical" evidence="4">
    <location>
        <begin position="355"/>
        <end position="373"/>
    </location>
</feature>
<dbReference type="OrthoDB" id="9810614at2"/>
<feature type="transmembrane region" description="Helical" evidence="4">
    <location>
        <begin position="326"/>
        <end position="349"/>
    </location>
</feature>
<dbReference type="EMBL" id="VCDI01000002">
    <property type="protein sequence ID" value="TLU73392.1"/>
    <property type="molecule type" value="Genomic_DNA"/>
</dbReference>
<comment type="caution">
    <text evidence="5">The sequence shown here is derived from an EMBL/GenBank/DDBJ whole genome shotgun (WGS) entry which is preliminary data.</text>
</comment>
<dbReference type="Gene3D" id="1.20.1250.20">
    <property type="entry name" value="MFS general substrate transporter like domains"/>
    <property type="match status" value="1"/>
</dbReference>
<feature type="transmembrane region" description="Helical" evidence="4">
    <location>
        <begin position="201"/>
        <end position="224"/>
    </location>
</feature>
<feature type="transmembrane region" description="Helical" evidence="4">
    <location>
        <begin position="42"/>
        <end position="69"/>
    </location>
</feature>
<dbReference type="RefSeq" id="WP_138325472.1">
    <property type="nucleotide sequence ID" value="NZ_VCDI01000002.1"/>
</dbReference>
<dbReference type="InterPro" id="IPR036259">
    <property type="entry name" value="MFS_trans_sf"/>
</dbReference>
<feature type="transmembrane region" description="Helical" evidence="4">
    <location>
        <begin position="291"/>
        <end position="314"/>
    </location>
</feature>
<dbReference type="SUPFAM" id="SSF103473">
    <property type="entry name" value="MFS general substrate transporter"/>
    <property type="match status" value="1"/>
</dbReference>
<evidence type="ECO:0000256" key="3">
    <source>
        <dbReference type="ARBA" id="ARBA00023136"/>
    </source>
</evidence>
<feature type="transmembrane region" description="Helical" evidence="4">
    <location>
        <begin position="101"/>
        <end position="123"/>
    </location>
</feature>
<feature type="transmembrane region" description="Helical" evidence="4">
    <location>
        <begin position="264"/>
        <end position="285"/>
    </location>
</feature>
<dbReference type="Pfam" id="PF07690">
    <property type="entry name" value="MFS_1"/>
    <property type="match status" value="1"/>
</dbReference>
<dbReference type="PANTHER" id="PTHR23521">
    <property type="entry name" value="TRANSPORTER MFS SUPERFAMILY"/>
    <property type="match status" value="1"/>
</dbReference>
<feature type="transmembrane region" description="Helical" evidence="4">
    <location>
        <begin position="12"/>
        <end position="36"/>
    </location>
</feature>
<reference evidence="5 6" key="1">
    <citation type="submission" date="2019-05" db="EMBL/GenBank/DDBJ databases">
        <authorList>
            <person name="Pankratov T."/>
            <person name="Grouzdev D."/>
        </authorList>
    </citation>
    <scope>NUCLEOTIDE SEQUENCE [LARGE SCALE GENOMIC DNA]</scope>
    <source>
        <strain evidence="5 6">KEBCLARHB70R</strain>
    </source>
</reference>
<proteinExistence type="predicted"/>
<dbReference type="InterPro" id="IPR011701">
    <property type="entry name" value="MFS"/>
</dbReference>
<keyword evidence="2 4" id="KW-1133">Transmembrane helix</keyword>
<organism evidence="5 6">
    <name type="scientific">Lichenicoccus roseus</name>
    <dbReference type="NCBI Taxonomy" id="2683649"/>
    <lineage>
        <taxon>Bacteria</taxon>
        <taxon>Pseudomonadati</taxon>
        <taxon>Pseudomonadota</taxon>
        <taxon>Alphaproteobacteria</taxon>
        <taxon>Acetobacterales</taxon>
        <taxon>Acetobacteraceae</taxon>
        <taxon>Lichenicoccus</taxon>
    </lineage>
</organism>
<dbReference type="GO" id="GO:0022857">
    <property type="term" value="F:transmembrane transporter activity"/>
    <property type="evidence" value="ECO:0007669"/>
    <property type="project" value="InterPro"/>
</dbReference>
<name>A0A5R9J745_9PROT</name>
<gene>
    <name evidence="5" type="ORF">FE263_08340</name>
</gene>
<dbReference type="AlphaFoldDB" id="A0A5R9J745"/>
<feature type="transmembrane region" description="Helical" evidence="4">
    <location>
        <begin position="76"/>
        <end position="95"/>
    </location>
</feature>
<feature type="transmembrane region" description="Helical" evidence="4">
    <location>
        <begin position="130"/>
        <end position="148"/>
    </location>
</feature>
<evidence type="ECO:0000256" key="4">
    <source>
        <dbReference type="SAM" id="Phobius"/>
    </source>
</evidence>
<protein>
    <submittedName>
        <fullName evidence="5">MFS transporter</fullName>
    </submittedName>
</protein>
<keyword evidence="1 4" id="KW-0812">Transmembrane</keyword>
<evidence type="ECO:0000256" key="1">
    <source>
        <dbReference type="ARBA" id="ARBA00022692"/>
    </source>
</evidence>
<evidence type="ECO:0000313" key="5">
    <source>
        <dbReference type="EMBL" id="TLU73392.1"/>
    </source>
</evidence>
<dbReference type="PANTHER" id="PTHR23521:SF3">
    <property type="entry name" value="MFS TRANSPORTER"/>
    <property type="match status" value="1"/>
</dbReference>